<dbReference type="AlphaFoldDB" id="A0AAD8LMY1"/>
<dbReference type="Proteomes" id="UP001230268">
    <property type="component" value="Unassembled WGS sequence"/>
</dbReference>
<organism evidence="2 3">
    <name type="scientific">Babesia gibsoni</name>
    <dbReference type="NCBI Taxonomy" id="33632"/>
    <lineage>
        <taxon>Eukaryota</taxon>
        <taxon>Sar</taxon>
        <taxon>Alveolata</taxon>
        <taxon>Apicomplexa</taxon>
        <taxon>Aconoidasida</taxon>
        <taxon>Piroplasmida</taxon>
        <taxon>Babesiidae</taxon>
        <taxon>Babesia</taxon>
    </lineage>
</organism>
<feature type="region of interest" description="Disordered" evidence="1">
    <location>
        <begin position="45"/>
        <end position="77"/>
    </location>
</feature>
<dbReference type="EMBL" id="JAVEPI010000005">
    <property type="protein sequence ID" value="KAK1441686.1"/>
    <property type="molecule type" value="Genomic_DNA"/>
</dbReference>
<comment type="caution">
    <text evidence="2">The sequence shown here is derived from an EMBL/GenBank/DDBJ whole genome shotgun (WGS) entry which is preliminary data.</text>
</comment>
<sequence>MLNCHRDGRTLRGGYRASVMDTLLLRAASETDDFDFISSQFSPGSGTPYVESNASTRDEEPAITRSTSPRISSELRTPQSRSEQLAILLARNYYSAPACSLAYVNIPSSDSGGYESSYERVTTICNANAEKNEQTWRKQPVPTLSIPPVGLESSTIDILRCESSLDDSAQPGNVSNIDLADMPLQDESPVNATDDNAPAVCALMEMHNASEALEAAEKDESVYPLLPLNLPLDPSRVDVSTSPLDTGADEATTVLPLGSIGCIDDAATSPMESAKRSIPVYSRSLLYRIRVPLAQRLKNTCHNFGEYLGRDNRSNTSCERQQLKRVISVSETAHEDPSSAESSLDEETFLNWSPDLMQGGVGDITPPENNGEDIYFWKRRRWTISNGKRKQIRRYSNTESTGLMMSGEFWARGSMRYIGAKFGGVPIVNDRETRAIQTTMLLSRYFSGYSGNR</sequence>
<evidence type="ECO:0000256" key="1">
    <source>
        <dbReference type="SAM" id="MobiDB-lite"/>
    </source>
</evidence>
<accession>A0AAD8LMY1</accession>
<keyword evidence="3" id="KW-1185">Reference proteome</keyword>
<feature type="compositionally biased region" description="Polar residues" evidence="1">
    <location>
        <begin position="64"/>
        <end position="77"/>
    </location>
</feature>
<evidence type="ECO:0000313" key="3">
    <source>
        <dbReference type="Proteomes" id="UP001230268"/>
    </source>
</evidence>
<name>A0AAD8LMY1_BABGI</name>
<reference evidence="2" key="1">
    <citation type="submission" date="2023-08" db="EMBL/GenBank/DDBJ databases">
        <title>Draft sequence of the Babesia gibsoni genome.</title>
        <authorList>
            <person name="Yamagishi J.Y."/>
            <person name="Xuan X.X."/>
        </authorList>
    </citation>
    <scope>NUCLEOTIDE SEQUENCE</scope>
    <source>
        <strain evidence="2">Azabu</strain>
    </source>
</reference>
<evidence type="ECO:0000313" key="2">
    <source>
        <dbReference type="EMBL" id="KAK1441686.1"/>
    </source>
</evidence>
<protein>
    <submittedName>
        <fullName evidence="2">Uncharacterized protein</fullName>
    </submittedName>
</protein>
<gene>
    <name evidence="2" type="ORF">BgAZ_500180</name>
</gene>
<feature type="compositionally biased region" description="Polar residues" evidence="1">
    <location>
        <begin position="45"/>
        <end position="55"/>
    </location>
</feature>
<proteinExistence type="predicted"/>